<feature type="transmembrane region" description="Helical" evidence="5">
    <location>
        <begin position="222"/>
        <end position="243"/>
    </location>
</feature>
<proteinExistence type="predicted"/>
<keyword evidence="4 5" id="KW-0472">Membrane</keyword>
<organism evidence="7">
    <name type="scientific">Octactis speculum</name>
    <dbReference type="NCBI Taxonomy" id="3111310"/>
    <lineage>
        <taxon>Eukaryota</taxon>
        <taxon>Sar</taxon>
        <taxon>Stramenopiles</taxon>
        <taxon>Ochrophyta</taxon>
        <taxon>Dictyochophyceae</taxon>
        <taxon>Dictyochales</taxon>
        <taxon>Dictyochaceae</taxon>
        <taxon>Octactis</taxon>
    </lineage>
</organism>
<evidence type="ECO:0000256" key="5">
    <source>
        <dbReference type="SAM" id="Phobius"/>
    </source>
</evidence>
<protein>
    <recommendedName>
        <fullName evidence="6">Sugar phosphate transporter domain-containing protein</fullName>
    </recommendedName>
</protein>
<dbReference type="Pfam" id="PF03151">
    <property type="entry name" value="TPT"/>
    <property type="match status" value="1"/>
</dbReference>
<evidence type="ECO:0000313" key="7">
    <source>
        <dbReference type="EMBL" id="CAD9498936.1"/>
    </source>
</evidence>
<dbReference type="GO" id="GO:0016020">
    <property type="term" value="C:membrane"/>
    <property type="evidence" value="ECO:0007669"/>
    <property type="project" value="UniProtKB-SubCell"/>
</dbReference>
<evidence type="ECO:0000256" key="1">
    <source>
        <dbReference type="ARBA" id="ARBA00004141"/>
    </source>
</evidence>
<evidence type="ECO:0000256" key="4">
    <source>
        <dbReference type="ARBA" id="ARBA00023136"/>
    </source>
</evidence>
<feature type="transmembrane region" description="Helical" evidence="5">
    <location>
        <begin position="37"/>
        <end position="57"/>
    </location>
</feature>
<evidence type="ECO:0000256" key="2">
    <source>
        <dbReference type="ARBA" id="ARBA00022692"/>
    </source>
</evidence>
<gene>
    <name evidence="7" type="ORF">DSPE1174_LOCUS33438</name>
</gene>
<feature type="transmembrane region" description="Helical" evidence="5">
    <location>
        <begin position="7"/>
        <end position="25"/>
    </location>
</feature>
<feature type="domain" description="Sugar phosphate transporter" evidence="6">
    <location>
        <begin position="14"/>
        <end position="292"/>
    </location>
</feature>
<sequence>MKFEASGPAALGLNFIAAICCIFVNRRLLKPPVSFQLPITLTLVGYAASVVGVKICGQLGMIPRRNRMQKHNRRSVRLAPLIVTSALSPALANYSLLVNSVGVYQLSKVLVTAAIVMLEFNKTGRLLSSERVACLMIVSAGVAVVTVGDVSMSIFGLVVAGMNIWVAGFYKVEWALTCKLHGYQSLELMADVMPKSTVLLFIMALAMEWNQISQYHFTERTLGLLCLCGLTAFLTSWSGYVVISSLSPLTHQILGQAKTCIILLVGHAIFHSELSSVQLSGALVAMGAMVAYTHFSLQDNPLLPRLQVSSALSRSGVFVI</sequence>
<name>A0A7S2HSY6_9STRA</name>
<dbReference type="PANTHER" id="PTHR11132">
    <property type="entry name" value="SOLUTE CARRIER FAMILY 35"/>
    <property type="match status" value="1"/>
</dbReference>
<evidence type="ECO:0000259" key="6">
    <source>
        <dbReference type="Pfam" id="PF03151"/>
    </source>
</evidence>
<comment type="subcellular location">
    <subcellularLocation>
        <location evidence="1">Membrane</location>
        <topology evidence="1">Multi-pass membrane protein</topology>
    </subcellularLocation>
</comment>
<feature type="transmembrane region" description="Helical" evidence="5">
    <location>
        <begin position="277"/>
        <end position="295"/>
    </location>
</feature>
<keyword evidence="2 5" id="KW-0812">Transmembrane</keyword>
<dbReference type="EMBL" id="HBGS01064121">
    <property type="protein sequence ID" value="CAD9498936.1"/>
    <property type="molecule type" value="Transcribed_RNA"/>
</dbReference>
<dbReference type="AlphaFoldDB" id="A0A7S2HSY6"/>
<dbReference type="InterPro" id="IPR004853">
    <property type="entry name" value="Sugar_P_trans_dom"/>
</dbReference>
<feature type="transmembrane region" description="Helical" evidence="5">
    <location>
        <begin position="249"/>
        <end position="270"/>
    </location>
</feature>
<feature type="transmembrane region" description="Helical" evidence="5">
    <location>
        <begin position="78"/>
        <end position="97"/>
    </location>
</feature>
<feature type="transmembrane region" description="Helical" evidence="5">
    <location>
        <begin position="132"/>
        <end position="165"/>
    </location>
</feature>
<reference evidence="7" key="1">
    <citation type="submission" date="2021-01" db="EMBL/GenBank/DDBJ databases">
        <authorList>
            <person name="Corre E."/>
            <person name="Pelletier E."/>
            <person name="Niang G."/>
            <person name="Scheremetjew M."/>
            <person name="Finn R."/>
            <person name="Kale V."/>
            <person name="Holt S."/>
            <person name="Cochrane G."/>
            <person name="Meng A."/>
            <person name="Brown T."/>
            <person name="Cohen L."/>
        </authorList>
    </citation>
    <scope>NUCLEOTIDE SEQUENCE</scope>
    <source>
        <strain evidence="7">CCMP1381</strain>
    </source>
</reference>
<evidence type="ECO:0000256" key="3">
    <source>
        <dbReference type="ARBA" id="ARBA00022989"/>
    </source>
</evidence>
<accession>A0A7S2HSY6</accession>
<dbReference type="InterPro" id="IPR050186">
    <property type="entry name" value="TPT_transporter"/>
</dbReference>
<keyword evidence="3 5" id="KW-1133">Transmembrane helix</keyword>